<evidence type="ECO:0000259" key="3">
    <source>
        <dbReference type="PROSITE" id="PS51755"/>
    </source>
</evidence>
<comment type="caution">
    <text evidence="4">The sequence shown here is derived from an EMBL/GenBank/DDBJ whole genome shotgun (WGS) entry which is preliminary data.</text>
</comment>
<dbReference type="SMART" id="SM00862">
    <property type="entry name" value="Trans_reg_C"/>
    <property type="match status" value="1"/>
</dbReference>
<dbReference type="GO" id="GO:0005829">
    <property type="term" value="C:cytosol"/>
    <property type="evidence" value="ECO:0007669"/>
    <property type="project" value="TreeGrafter"/>
</dbReference>
<dbReference type="Gene3D" id="1.10.10.10">
    <property type="entry name" value="Winged helix-like DNA-binding domain superfamily/Winged helix DNA-binding domain"/>
    <property type="match status" value="1"/>
</dbReference>
<dbReference type="InterPro" id="IPR011006">
    <property type="entry name" value="CheY-like_superfamily"/>
</dbReference>
<proteinExistence type="predicted"/>
<reference evidence="4" key="1">
    <citation type="submission" date="2013-08" db="EMBL/GenBank/DDBJ databases">
        <authorList>
            <person name="Mendez C."/>
            <person name="Richter M."/>
            <person name="Ferrer M."/>
            <person name="Sanchez J."/>
        </authorList>
    </citation>
    <scope>NUCLEOTIDE SEQUENCE</scope>
</reference>
<dbReference type="Pfam" id="PF00486">
    <property type="entry name" value="Trans_reg_C"/>
    <property type="match status" value="1"/>
</dbReference>
<organism evidence="4">
    <name type="scientific">mine drainage metagenome</name>
    <dbReference type="NCBI Taxonomy" id="410659"/>
    <lineage>
        <taxon>unclassified sequences</taxon>
        <taxon>metagenomes</taxon>
        <taxon>ecological metagenomes</taxon>
    </lineage>
</organism>
<dbReference type="SUPFAM" id="SSF52172">
    <property type="entry name" value="CheY-like"/>
    <property type="match status" value="1"/>
</dbReference>
<dbReference type="GO" id="GO:0032993">
    <property type="term" value="C:protein-DNA complex"/>
    <property type="evidence" value="ECO:0007669"/>
    <property type="project" value="TreeGrafter"/>
</dbReference>
<dbReference type="InterPro" id="IPR036388">
    <property type="entry name" value="WH-like_DNA-bd_sf"/>
</dbReference>
<dbReference type="InterPro" id="IPR001867">
    <property type="entry name" value="OmpR/PhoB-type_DNA-bd"/>
</dbReference>
<feature type="domain" description="OmpR/PhoB-type" evidence="3">
    <location>
        <begin position="94"/>
        <end position="171"/>
    </location>
</feature>
<dbReference type="InterPro" id="IPR039420">
    <property type="entry name" value="WalR-like"/>
</dbReference>
<dbReference type="PANTHER" id="PTHR48111:SF50">
    <property type="entry name" value="KDP OPERON TRANSCRIPTIONAL REGULATORY PROTEIN KDPE"/>
    <property type="match status" value="1"/>
</dbReference>
<dbReference type="SMART" id="SM00448">
    <property type="entry name" value="REC"/>
    <property type="match status" value="1"/>
</dbReference>
<dbReference type="Gene3D" id="6.10.250.690">
    <property type="match status" value="1"/>
</dbReference>
<dbReference type="GO" id="GO:0006355">
    <property type="term" value="P:regulation of DNA-templated transcription"/>
    <property type="evidence" value="ECO:0007669"/>
    <property type="project" value="InterPro"/>
</dbReference>
<dbReference type="PANTHER" id="PTHR48111">
    <property type="entry name" value="REGULATOR OF RPOS"/>
    <property type="match status" value="1"/>
</dbReference>
<name>T1AZ43_9ZZZZ</name>
<reference evidence="4" key="2">
    <citation type="journal article" date="2014" name="ISME J.">
        <title>Microbial stratification in low pH oxic and suboxic macroscopic growths along an acid mine drainage.</title>
        <authorList>
            <person name="Mendez-Garcia C."/>
            <person name="Mesa V."/>
            <person name="Sprenger R.R."/>
            <person name="Richter M."/>
            <person name="Diez M.S."/>
            <person name="Solano J."/>
            <person name="Bargiela R."/>
            <person name="Golyshina O.V."/>
            <person name="Manteca A."/>
            <person name="Ramos J.L."/>
            <person name="Gallego J.R."/>
            <person name="Llorente I."/>
            <person name="Martins Dos Santos V.A."/>
            <person name="Jensen O.N."/>
            <person name="Pelaez A.I."/>
            <person name="Sanchez J."/>
            <person name="Ferrer M."/>
        </authorList>
    </citation>
    <scope>NUCLEOTIDE SEQUENCE</scope>
</reference>
<dbReference type="PROSITE" id="PS50110">
    <property type="entry name" value="RESPONSE_REGULATORY"/>
    <property type="match status" value="1"/>
</dbReference>
<dbReference type="GO" id="GO:0000976">
    <property type="term" value="F:transcription cis-regulatory region binding"/>
    <property type="evidence" value="ECO:0007669"/>
    <property type="project" value="TreeGrafter"/>
</dbReference>
<dbReference type="EMBL" id="AUZZ01001804">
    <property type="protein sequence ID" value="EQD62827.1"/>
    <property type="molecule type" value="Genomic_DNA"/>
</dbReference>
<dbReference type="Pfam" id="PF00072">
    <property type="entry name" value="Response_reg"/>
    <property type="match status" value="1"/>
</dbReference>
<dbReference type="AlphaFoldDB" id="T1AZ43"/>
<keyword evidence="1" id="KW-0238">DNA-binding</keyword>
<evidence type="ECO:0000256" key="1">
    <source>
        <dbReference type="ARBA" id="ARBA00023125"/>
    </source>
</evidence>
<dbReference type="InterPro" id="IPR001789">
    <property type="entry name" value="Sig_transdc_resp-reg_receiver"/>
</dbReference>
<accession>T1AZ43</accession>
<gene>
    <name evidence="4" type="ORF">B2A_02656</name>
</gene>
<evidence type="ECO:0000259" key="2">
    <source>
        <dbReference type="PROSITE" id="PS50110"/>
    </source>
</evidence>
<dbReference type="GO" id="GO:0000156">
    <property type="term" value="F:phosphorelay response regulator activity"/>
    <property type="evidence" value="ECO:0007669"/>
    <property type="project" value="TreeGrafter"/>
</dbReference>
<evidence type="ECO:0000313" key="4">
    <source>
        <dbReference type="EMBL" id="EQD62827.1"/>
    </source>
</evidence>
<protein>
    <submittedName>
        <fullName evidence="4">Two component transcriptional regulator, winged helix family</fullName>
    </submittedName>
</protein>
<feature type="domain" description="Response regulatory" evidence="2">
    <location>
        <begin position="1"/>
        <end position="83"/>
    </location>
</feature>
<feature type="non-terminal residue" evidence="4">
    <location>
        <position position="1"/>
    </location>
</feature>
<dbReference type="Gene3D" id="3.40.50.2300">
    <property type="match status" value="1"/>
</dbReference>
<sequence>GARGLIRMANWRPDLVILDLGLPDMDGLDVLTRFRTWSEVPLIVLTARTLESVKIHALDAGADDYLTKPFSVMELTARIRSVMRRAMRDSGKAEARFMTPDWEVDLMHRRVWVRGQEVHLTPIEYRLLSILIKKRGRVLTHDQLLTDVWGPNHSDDHHYVRIYMAQLRKKN</sequence>
<dbReference type="PROSITE" id="PS51755">
    <property type="entry name" value="OMPR_PHOB"/>
    <property type="match status" value="1"/>
</dbReference>
<dbReference type="CDD" id="cd00383">
    <property type="entry name" value="trans_reg_C"/>
    <property type="match status" value="1"/>
</dbReference>